<name>A0A8J6EAN6_ELECQ</name>
<gene>
    <name evidence="3" type="ORF">GDO78_019721</name>
</gene>
<proteinExistence type="predicted"/>
<reference evidence="3" key="1">
    <citation type="thesis" date="2020" institute="ProQuest LLC" country="789 East Eisenhower Parkway, Ann Arbor, MI, USA">
        <title>Comparative Genomics and Chromosome Evolution.</title>
        <authorList>
            <person name="Mudd A.B."/>
        </authorList>
    </citation>
    <scope>NUCLEOTIDE SEQUENCE</scope>
    <source>
        <strain evidence="3">HN-11 Male</strain>
        <tissue evidence="3">Kidney and liver</tissue>
    </source>
</reference>
<dbReference type="GO" id="GO:0000776">
    <property type="term" value="C:kinetochore"/>
    <property type="evidence" value="ECO:0007669"/>
    <property type="project" value="InterPro"/>
</dbReference>
<organism evidence="3 4">
    <name type="scientific">Eleutherodactylus coqui</name>
    <name type="common">Puerto Rican coqui</name>
    <dbReference type="NCBI Taxonomy" id="57060"/>
    <lineage>
        <taxon>Eukaryota</taxon>
        <taxon>Metazoa</taxon>
        <taxon>Chordata</taxon>
        <taxon>Craniata</taxon>
        <taxon>Vertebrata</taxon>
        <taxon>Euteleostomi</taxon>
        <taxon>Amphibia</taxon>
        <taxon>Batrachia</taxon>
        <taxon>Anura</taxon>
        <taxon>Neobatrachia</taxon>
        <taxon>Hyloidea</taxon>
        <taxon>Eleutherodactylidae</taxon>
        <taxon>Eleutherodactylinae</taxon>
        <taxon>Eleutherodactylus</taxon>
        <taxon>Eleutherodactylus</taxon>
    </lineage>
</organism>
<feature type="signal peptide" evidence="2">
    <location>
        <begin position="1"/>
        <end position="29"/>
    </location>
</feature>
<sequence>MERRRKQKMLRSQLQVLRFLLEFLQEADSASWEETSPETLNQEVEEVKMKWKSLKSEYQEKVMEVEELIPQLLEKLQLLQEKKTQLEEALHRHRAQTVMADEKAKETERHLQEVFQKQQLVVEKCQLQMEQLKEEIRSLEQAADRWIHAANRSSSLAGLLSHLQGVSLVSVGDKELVLDIHVSEKTEIAPLRVNLHWTSEGEFQVEIEACMPRPPPELQRGSTSHIAATILELQCWYQSHGRLLEELSELRER</sequence>
<keyword evidence="1" id="KW-0175">Coiled coil</keyword>
<dbReference type="AlphaFoldDB" id="A0A8J6EAN6"/>
<protein>
    <recommendedName>
        <fullName evidence="5">ZW10 interactor</fullName>
    </recommendedName>
</protein>
<evidence type="ECO:0000256" key="1">
    <source>
        <dbReference type="SAM" id="Coils"/>
    </source>
</evidence>
<comment type="caution">
    <text evidence="3">The sequence shown here is derived from an EMBL/GenBank/DDBJ whole genome shotgun (WGS) entry which is preliminary data.</text>
</comment>
<evidence type="ECO:0000313" key="4">
    <source>
        <dbReference type="Proteomes" id="UP000770717"/>
    </source>
</evidence>
<dbReference type="Proteomes" id="UP000770717">
    <property type="component" value="Unassembled WGS sequence"/>
</dbReference>
<dbReference type="PANTHER" id="PTHR31504:SF1">
    <property type="entry name" value="ZW10 INTERACTOR"/>
    <property type="match status" value="1"/>
</dbReference>
<dbReference type="EMBL" id="WNTK01004215">
    <property type="protein sequence ID" value="KAG9464573.1"/>
    <property type="molecule type" value="Genomic_DNA"/>
</dbReference>
<evidence type="ECO:0008006" key="5">
    <source>
        <dbReference type="Google" id="ProtNLM"/>
    </source>
</evidence>
<dbReference type="Pfam" id="PF15556">
    <property type="entry name" value="Zwint"/>
    <property type="match status" value="1"/>
</dbReference>
<keyword evidence="4" id="KW-1185">Reference proteome</keyword>
<evidence type="ECO:0000256" key="2">
    <source>
        <dbReference type="SAM" id="SignalP"/>
    </source>
</evidence>
<evidence type="ECO:0000313" key="3">
    <source>
        <dbReference type="EMBL" id="KAG9464573.1"/>
    </source>
</evidence>
<feature type="coiled-coil region" evidence="1">
    <location>
        <begin position="55"/>
        <end position="149"/>
    </location>
</feature>
<feature type="chain" id="PRO_5035264598" description="ZW10 interactor" evidence="2">
    <location>
        <begin position="30"/>
        <end position="253"/>
    </location>
</feature>
<dbReference type="SUPFAM" id="SSF57997">
    <property type="entry name" value="Tropomyosin"/>
    <property type="match status" value="1"/>
</dbReference>
<dbReference type="InterPro" id="IPR029092">
    <property type="entry name" value="Zwint-1"/>
</dbReference>
<dbReference type="OrthoDB" id="9893446at2759"/>
<keyword evidence="2" id="KW-0732">Signal</keyword>
<accession>A0A8J6EAN6</accession>
<dbReference type="PANTHER" id="PTHR31504">
    <property type="entry name" value="ZW10 INTERACTOR ZWINT"/>
    <property type="match status" value="1"/>
</dbReference>